<protein>
    <recommendedName>
        <fullName evidence="2">ABC-type transport auxiliary lipoprotein component domain-containing protein</fullName>
    </recommendedName>
</protein>
<dbReference type="KEGG" id="hja:BST95_17870"/>
<keyword evidence="1" id="KW-0732">Signal</keyword>
<keyword evidence="4" id="KW-1185">Reference proteome</keyword>
<feature type="chain" id="PRO_5043042599" description="ABC-type transport auxiliary lipoprotein component domain-containing protein" evidence="1">
    <location>
        <begin position="24"/>
        <end position="190"/>
    </location>
</feature>
<dbReference type="PROSITE" id="PS51257">
    <property type="entry name" value="PROKAR_LIPOPROTEIN"/>
    <property type="match status" value="1"/>
</dbReference>
<dbReference type="Gene3D" id="3.40.50.10610">
    <property type="entry name" value="ABC-type transport auxiliary lipoprotein component"/>
    <property type="match status" value="1"/>
</dbReference>
<organism evidence="3 4">
    <name type="scientific">Halioglobus japonicus</name>
    <dbReference type="NCBI Taxonomy" id="930805"/>
    <lineage>
        <taxon>Bacteria</taxon>
        <taxon>Pseudomonadati</taxon>
        <taxon>Pseudomonadota</taxon>
        <taxon>Gammaproteobacteria</taxon>
        <taxon>Cellvibrionales</taxon>
        <taxon>Halieaceae</taxon>
        <taxon>Halioglobus</taxon>
    </lineage>
</organism>
<dbReference type="AlphaFoldDB" id="A0AAP8SP23"/>
<dbReference type="SUPFAM" id="SSF159594">
    <property type="entry name" value="XCC0632-like"/>
    <property type="match status" value="1"/>
</dbReference>
<evidence type="ECO:0000313" key="3">
    <source>
        <dbReference type="EMBL" id="PLW87091.1"/>
    </source>
</evidence>
<feature type="domain" description="ABC-type transport auxiliary lipoprotein component" evidence="2">
    <location>
        <begin position="24"/>
        <end position="182"/>
    </location>
</feature>
<proteinExistence type="predicted"/>
<dbReference type="EMBL" id="PKUR01000001">
    <property type="protein sequence ID" value="PLW87091.1"/>
    <property type="molecule type" value="Genomic_DNA"/>
</dbReference>
<dbReference type="Pfam" id="PF03886">
    <property type="entry name" value="ABC_trans_aux"/>
    <property type="match status" value="1"/>
</dbReference>
<accession>A0AAP8SP23</accession>
<name>A0AAP8SP23_9GAMM</name>
<evidence type="ECO:0000259" key="2">
    <source>
        <dbReference type="Pfam" id="PF03886"/>
    </source>
</evidence>
<dbReference type="Proteomes" id="UP000235162">
    <property type="component" value="Unassembled WGS sequence"/>
</dbReference>
<evidence type="ECO:0000256" key="1">
    <source>
        <dbReference type="SAM" id="SignalP"/>
    </source>
</evidence>
<feature type="signal peptide" evidence="1">
    <location>
        <begin position="1"/>
        <end position="23"/>
    </location>
</feature>
<gene>
    <name evidence="3" type="ORF">C0029_00355</name>
</gene>
<reference evidence="3 4" key="1">
    <citation type="submission" date="2018-01" db="EMBL/GenBank/DDBJ databases">
        <title>The draft genome sequence of Halioglobus japonicus S1-36.</title>
        <authorList>
            <person name="Du Z.-J."/>
            <person name="Shi M.-J."/>
        </authorList>
    </citation>
    <scope>NUCLEOTIDE SEQUENCE [LARGE SCALE GENOMIC DNA]</scope>
    <source>
        <strain evidence="3 4">S1-36</strain>
    </source>
</reference>
<dbReference type="RefSeq" id="WP_084200784.1">
    <property type="nucleotide sequence ID" value="NZ_BMYL01000001.1"/>
</dbReference>
<comment type="caution">
    <text evidence="3">The sequence shown here is derived from an EMBL/GenBank/DDBJ whole genome shotgun (WGS) entry which is preliminary data.</text>
</comment>
<evidence type="ECO:0000313" key="4">
    <source>
        <dbReference type="Proteomes" id="UP000235162"/>
    </source>
</evidence>
<sequence>MRVFALACGILLLAACSSTPSNHYLLQTKVNSIPANSSPSIGVGPVEVPAYLRREQLVYSTGGNQIEIDSVQRWAEPLEGGIGRVVSLNLAGLLETNSVQTFPYHSKRLPEFGIKLHIHSLDARPGTASLVAEWLVYRPASGESMERRLTQLTTGLDGQADLAPQLPGAYSELLWQLSEEIAGAVRSQLD</sequence>
<dbReference type="InterPro" id="IPR005586">
    <property type="entry name" value="ABC_trans_aux"/>
</dbReference>